<gene>
    <name evidence="3" type="ORF">AMETH_3747</name>
</gene>
<feature type="chain" id="PRO_5039001218" description="Ig-like domain-containing protein" evidence="2">
    <location>
        <begin position="22"/>
        <end position="164"/>
    </location>
</feature>
<accession>A0A076MT52</accession>
<evidence type="ECO:0000313" key="4">
    <source>
        <dbReference type="Proteomes" id="UP000062973"/>
    </source>
</evidence>
<evidence type="ECO:0008006" key="5">
    <source>
        <dbReference type="Google" id="ProtNLM"/>
    </source>
</evidence>
<dbReference type="PATRIC" id="fig|1068978.7.peg.4005"/>
<dbReference type="KEGG" id="amq:AMETH_3747"/>
<keyword evidence="2" id="KW-0732">Signal</keyword>
<dbReference type="AlphaFoldDB" id="A0A076MT52"/>
<organism evidence="3 4">
    <name type="scientific">Amycolatopsis methanolica 239</name>
    <dbReference type="NCBI Taxonomy" id="1068978"/>
    <lineage>
        <taxon>Bacteria</taxon>
        <taxon>Bacillati</taxon>
        <taxon>Actinomycetota</taxon>
        <taxon>Actinomycetes</taxon>
        <taxon>Pseudonocardiales</taxon>
        <taxon>Pseudonocardiaceae</taxon>
        <taxon>Amycolatopsis</taxon>
        <taxon>Amycolatopsis methanolica group</taxon>
    </lineage>
</organism>
<feature type="signal peptide" evidence="2">
    <location>
        <begin position="1"/>
        <end position="21"/>
    </location>
</feature>
<feature type="compositionally biased region" description="Low complexity" evidence="1">
    <location>
        <begin position="117"/>
        <end position="145"/>
    </location>
</feature>
<sequence>MQHKKILASAGLLAFAAGALAAPAAGATAPPPKLGVSPSSVSPGQTLEFSAYCSGNAGTVTSPGLAAPVTLIRVLDGYTGTGKAGAKPGSYQATFTCSGSGGPAGNGTATATFTITGPAATTTTRPRPGTSTRPPAPSKTTTKAPQVKVLPKGAPETGDGTYAG</sequence>
<dbReference type="EMBL" id="CP009110">
    <property type="protein sequence ID" value="AIJ23839.1"/>
    <property type="molecule type" value="Genomic_DNA"/>
</dbReference>
<evidence type="ECO:0000313" key="3">
    <source>
        <dbReference type="EMBL" id="AIJ23839.1"/>
    </source>
</evidence>
<reference evidence="3 4" key="1">
    <citation type="submission" date="2014-07" db="EMBL/GenBank/DDBJ databases">
        <title>Whole Genome Sequence of the Amycolatopsis methanolica 239.</title>
        <authorList>
            <person name="Tang B."/>
        </authorList>
    </citation>
    <scope>NUCLEOTIDE SEQUENCE [LARGE SCALE GENOMIC DNA]</scope>
    <source>
        <strain evidence="3 4">239</strain>
    </source>
</reference>
<evidence type="ECO:0000256" key="2">
    <source>
        <dbReference type="SAM" id="SignalP"/>
    </source>
</evidence>
<dbReference type="OrthoDB" id="3638280at2"/>
<keyword evidence="4" id="KW-1185">Reference proteome</keyword>
<feature type="region of interest" description="Disordered" evidence="1">
    <location>
        <begin position="117"/>
        <end position="164"/>
    </location>
</feature>
<dbReference type="HOGENOM" id="CLU_1850961_0_0_11"/>
<protein>
    <recommendedName>
        <fullName evidence="5">Ig-like domain-containing protein</fullName>
    </recommendedName>
</protein>
<dbReference type="Proteomes" id="UP000062973">
    <property type="component" value="Chromosome"/>
</dbReference>
<proteinExistence type="predicted"/>
<name>A0A076MT52_AMYME</name>
<evidence type="ECO:0000256" key="1">
    <source>
        <dbReference type="SAM" id="MobiDB-lite"/>
    </source>
</evidence>
<dbReference type="STRING" id="1068978.AMETH_3747"/>
<dbReference type="RefSeq" id="WP_017982667.1">
    <property type="nucleotide sequence ID" value="NZ_AQUL01000001.1"/>
</dbReference>